<evidence type="ECO:0000313" key="4">
    <source>
        <dbReference type="Proteomes" id="UP001213681"/>
    </source>
</evidence>
<reference evidence="3" key="1">
    <citation type="submission" date="2022-12" db="EMBL/GenBank/DDBJ databases">
        <authorList>
            <person name="Petersen C."/>
        </authorList>
    </citation>
    <scope>NUCLEOTIDE SEQUENCE</scope>
    <source>
        <strain evidence="3">IBT 16125</strain>
    </source>
</reference>
<proteinExistence type="predicted"/>
<dbReference type="Proteomes" id="UP001213681">
    <property type="component" value="Unassembled WGS sequence"/>
</dbReference>
<dbReference type="GeneID" id="81596137"/>
<reference evidence="3" key="2">
    <citation type="journal article" date="2023" name="IMA Fungus">
        <title>Comparative genomic study of the Penicillium genus elucidates a diverse pangenome and 15 lateral gene transfer events.</title>
        <authorList>
            <person name="Petersen C."/>
            <person name="Sorensen T."/>
            <person name="Nielsen M.R."/>
            <person name="Sondergaard T.E."/>
            <person name="Sorensen J.L."/>
            <person name="Fitzpatrick D.A."/>
            <person name="Frisvad J.C."/>
            <person name="Nielsen K.L."/>
        </authorList>
    </citation>
    <scope>NUCLEOTIDE SEQUENCE</scope>
    <source>
        <strain evidence="3">IBT 16125</strain>
    </source>
</reference>
<dbReference type="EMBL" id="JAPVEA010000002">
    <property type="protein sequence ID" value="KAJ5460959.1"/>
    <property type="molecule type" value="Genomic_DNA"/>
</dbReference>
<evidence type="ECO:0000313" key="3">
    <source>
        <dbReference type="EMBL" id="KAJ5461011.1"/>
    </source>
</evidence>
<feature type="compositionally biased region" description="Basic residues" evidence="1">
    <location>
        <begin position="72"/>
        <end position="85"/>
    </location>
</feature>
<protein>
    <submittedName>
        <fullName evidence="3">Uncharacterized protein</fullName>
    </submittedName>
</protein>
<sequence>MARGHAISWSQSETDNLLPWLYRNRHLSWEGKSRAYFLQHRVVRSVESLRGKKYQLLRKGRKQQRPLVPGGTKKRRRQYLLRRKPRDLPESPPILRVGSPDPELWQMVQNLQVSLETSSLHSSQSMEMDSDDASDESF</sequence>
<feature type="compositionally biased region" description="Acidic residues" evidence="1">
    <location>
        <begin position="128"/>
        <end position="138"/>
    </location>
</feature>
<name>A0AAD6CCZ2_9EURO</name>
<evidence type="ECO:0000256" key="1">
    <source>
        <dbReference type="SAM" id="MobiDB-lite"/>
    </source>
</evidence>
<feature type="compositionally biased region" description="Low complexity" evidence="1">
    <location>
        <begin position="116"/>
        <end position="127"/>
    </location>
</feature>
<organism evidence="3 4">
    <name type="scientific">Penicillium daleae</name>
    <dbReference type="NCBI Taxonomy" id="63821"/>
    <lineage>
        <taxon>Eukaryota</taxon>
        <taxon>Fungi</taxon>
        <taxon>Dikarya</taxon>
        <taxon>Ascomycota</taxon>
        <taxon>Pezizomycotina</taxon>
        <taxon>Eurotiomycetes</taxon>
        <taxon>Eurotiomycetidae</taxon>
        <taxon>Eurotiales</taxon>
        <taxon>Aspergillaceae</taxon>
        <taxon>Penicillium</taxon>
    </lineage>
</organism>
<accession>A0AAD6CCZ2</accession>
<feature type="region of interest" description="Disordered" evidence="1">
    <location>
        <begin position="116"/>
        <end position="138"/>
    </location>
</feature>
<keyword evidence="4" id="KW-1185">Reference proteome</keyword>
<dbReference type="AlphaFoldDB" id="A0AAD6CCZ2"/>
<dbReference type="RefSeq" id="XP_056770001.1">
    <property type="nucleotide sequence ID" value="XM_056905894.1"/>
</dbReference>
<evidence type="ECO:0000313" key="2">
    <source>
        <dbReference type="EMBL" id="KAJ5460959.1"/>
    </source>
</evidence>
<feature type="region of interest" description="Disordered" evidence="1">
    <location>
        <begin position="57"/>
        <end position="100"/>
    </location>
</feature>
<comment type="caution">
    <text evidence="3">The sequence shown here is derived from an EMBL/GenBank/DDBJ whole genome shotgun (WGS) entry which is preliminary data.</text>
</comment>
<gene>
    <name evidence="2" type="ORF">N7458_002511</name>
    <name evidence="3" type="ORF">N7458_002563</name>
</gene>
<dbReference type="EMBL" id="JAPVEA010000002">
    <property type="protein sequence ID" value="KAJ5461011.1"/>
    <property type="molecule type" value="Genomic_DNA"/>
</dbReference>